<dbReference type="InterPro" id="IPR011990">
    <property type="entry name" value="TPR-like_helical_dom_sf"/>
</dbReference>
<feature type="repeat" description="PPR" evidence="3">
    <location>
        <begin position="196"/>
        <end position="231"/>
    </location>
</feature>
<dbReference type="PANTHER" id="PTHR46128:SF329">
    <property type="entry name" value="MITOCHONDRIAL GROUP I INTRON SPLICING FACTOR DMR1"/>
    <property type="match status" value="1"/>
</dbReference>
<dbReference type="InterPro" id="IPR050872">
    <property type="entry name" value="PPR_P_subfamily"/>
</dbReference>
<dbReference type="PANTHER" id="PTHR46128">
    <property type="entry name" value="MITOCHONDRIAL GROUP I INTRON SPLICING FACTOR CCM1"/>
    <property type="match status" value="1"/>
</dbReference>
<evidence type="ECO:0000256" key="3">
    <source>
        <dbReference type="PROSITE-ProRule" id="PRU00708"/>
    </source>
</evidence>
<reference evidence="4 5" key="1">
    <citation type="journal article" date="2018" name="Nat. Genet.">
        <title>The Rosa genome provides new insights in the design of modern roses.</title>
        <authorList>
            <person name="Bendahmane M."/>
        </authorList>
    </citation>
    <scope>NUCLEOTIDE SEQUENCE [LARGE SCALE GENOMIC DNA]</scope>
    <source>
        <strain evidence="5">cv. Old Blush</strain>
    </source>
</reference>
<keyword evidence="5" id="KW-1185">Reference proteome</keyword>
<feature type="repeat" description="PPR" evidence="3">
    <location>
        <begin position="232"/>
        <end position="269"/>
    </location>
</feature>
<dbReference type="Proteomes" id="UP000238479">
    <property type="component" value="Chromosome 7"/>
</dbReference>
<evidence type="ECO:0000313" key="5">
    <source>
        <dbReference type="Proteomes" id="UP000238479"/>
    </source>
</evidence>
<proteinExistence type="inferred from homology"/>
<keyword evidence="2" id="KW-0677">Repeat</keyword>
<evidence type="ECO:0000313" key="4">
    <source>
        <dbReference type="EMBL" id="PRQ21163.1"/>
    </source>
</evidence>
<organism evidence="4 5">
    <name type="scientific">Rosa chinensis</name>
    <name type="common">China rose</name>
    <dbReference type="NCBI Taxonomy" id="74649"/>
    <lineage>
        <taxon>Eukaryota</taxon>
        <taxon>Viridiplantae</taxon>
        <taxon>Streptophyta</taxon>
        <taxon>Embryophyta</taxon>
        <taxon>Tracheophyta</taxon>
        <taxon>Spermatophyta</taxon>
        <taxon>Magnoliopsida</taxon>
        <taxon>eudicotyledons</taxon>
        <taxon>Gunneridae</taxon>
        <taxon>Pentapetalae</taxon>
        <taxon>rosids</taxon>
        <taxon>fabids</taxon>
        <taxon>Rosales</taxon>
        <taxon>Rosaceae</taxon>
        <taxon>Rosoideae</taxon>
        <taxon>Rosoideae incertae sedis</taxon>
        <taxon>Rosa</taxon>
    </lineage>
</organism>
<dbReference type="InterPro" id="IPR002885">
    <property type="entry name" value="PPR_rpt"/>
</dbReference>
<name>A0A2P6PGV3_ROSCH</name>
<dbReference type="Gramene" id="PRQ21163">
    <property type="protein sequence ID" value="PRQ21163"/>
    <property type="gene ID" value="RchiOBHm_Chr7g0236171"/>
</dbReference>
<comment type="similarity">
    <text evidence="1">Belongs to the PPR family. P subfamily.</text>
</comment>
<sequence length="299" mass="33032">MASSSSPNSSVRVIKKYAVEGLKDKALEEHLNMIRDKDSLHKYGAKLYKSIAKFAIVDEALEQLIKVHSEPPTRTMVIGNNQVMSYTCSRNSSADDLKKHAMEVFKDATKDCEDKDIKEKFDMIQDYSSLEKSAFMFFNSMVNSGFLDEAEELLKKAILPVVAVHTYVIGVGVAAGNTNAALKAFQHMSASGVAPNSYTYAVLIKGLTADPNYCGDAKKFLLEMMDKAMRPNAATYTAVIEGFAMQEDKAAEEEGKQVVELMMHKGFVPNAKAMMEVLKGRPKPLIRRVINIALSKLKG</sequence>
<evidence type="ECO:0000256" key="1">
    <source>
        <dbReference type="ARBA" id="ARBA00007626"/>
    </source>
</evidence>
<dbReference type="OrthoDB" id="185373at2759"/>
<dbReference type="Gene3D" id="1.25.40.10">
    <property type="entry name" value="Tetratricopeptide repeat domain"/>
    <property type="match status" value="2"/>
</dbReference>
<evidence type="ECO:0000256" key="2">
    <source>
        <dbReference type="ARBA" id="ARBA00022737"/>
    </source>
</evidence>
<dbReference type="Pfam" id="PF13041">
    <property type="entry name" value="PPR_2"/>
    <property type="match status" value="1"/>
</dbReference>
<dbReference type="PROSITE" id="PS51375">
    <property type="entry name" value="PPR"/>
    <property type="match status" value="2"/>
</dbReference>
<dbReference type="EMBL" id="PDCK01000045">
    <property type="protein sequence ID" value="PRQ21163.1"/>
    <property type="molecule type" value="Genomic_DNA"/>
</dbReference>
<accession>A0A2P6PGV3</accession>
<dbReference type="AlphaFoldDB" id="A0A2P6PGV3"/>
<protein>
    <submittedName>
        <fullName evidence="4">Putative pentatricopeptide</fullName>
    </submittedName>
</protein>
<gene>
    <name evidence="4" type="ORF">RchiOBHm_Chr7g0236171</name>
</gene>
<comment type="caution">
    <text evidence="4">The sequence shown here is derived from an EMBL/GenBank/DDBJ whole genome shotgun (WGS) entry which is preliminary data.</text>
</comment>